<dbReference type="Pfam" id="PF24536">
    <property type="entry name" value="NXPE4_C"/>
    <property type="match status" value="1"/>
</dbReference>
<keyword evidence="5" id="KW-0687">Ribonucleoprotein</keyword>
<dbReference type="GO" id="GO:0006414">
    <property type="term" value="P:translational elongation"/>
    <property type="evidence" value="ECO:0007669"/>
    <property type="project" value="InterPro"/>
</dbReference>
<feature type="domain" description="NXPE C-terminal" evidence="10">
    <location>
        <begin position="425"/>
        <end position="624"/>
    </location>
</feature>
<evidence type="ECO:0000256" key="1">
    <source>
        <dbReference type="ARBA" id="ARBA00003362"/>
    </source>
</evidence>
<sequence length="624" mass="69497">IMTMRITNHKSLLVLLFILASWITFTVFQNSTKLWTVLKLPISLHHRNFILKSCPAAPLDPAVSPTETELRIKGIMEKLDQLIPPRPFTNVSSTTSATHSKATLLSPQDTYCRGDQLDVLLEVRDHLGRRKEYGGDFLRARMSSPALKAGASGKVTDFNNGTYLVSFTLFWEGRVSLSVLLILPSEGVSALWRARNQGYDRVIFTGQFANGTSHVNTDCALVLNSSAELCEYQDSRDQEAFYCVKPPHIPCAALTHMHSKNKAVSYLSKQERSLFERSNVGIEMMKKFGAITVTCIYLALILHDAEVMVMEDKINALIKAAGVNVEPFWPGLFAKALANVNIGSLICNVGTGGPTPAAGAAPAAGPTRPTTAAPAEKKKVEAKKEESEESDDDMGFAEKTAPMKKKCKFGMASTIPSGHVWKDTWNPVSCSLAPIEMKECLRGKFIHLMGDSTIRQWIEYFKSSIKSMPNIKIQWQKHSYPLVVSLAYSVKEIEYIARVIDRTGGGKSTIIVISLGQHFRPFPINVFLRRALSIHDAVQRLLLRSPDTVVIIKAENIREMHTDVERFSDFHGYIQYLAIKDIFQDLNVSIIDAWDITIAYGTNNVHPPQSVVRNQINILLNFIC</sequence>
<dbReference type="GO" id="GO:0022625">
    <property type="term" value="C:cytosolic large ribosomal subunit"/>
    <property type="evidence" value="ECO:0007669"/>
    <property type="project" value="UniProtKB-ARBA"/>
</dbReference>
<dbReference type="InterPro" id="IPR027534">
    <property type="entry name" value="Ribosomal_P1/P2"/>
</dbReference>
<dbReference type="PANTHER" id="PTHR16165:SF27">
    <property type="entry name" value="NXPE FAMILY MEMBER 4"/>
    <property type="match status" value="1"/>
</dbReference>
<evidence type="ECO:0000313" key="12">
    <source>
        <dbReference type="Proteomes" id="UP000295264"/>
    </source>
</evidence>
<dbReference type="InterPro" id="IPR026845">
    <property type="entry name" value="NXPH/NXPE"/>
</dbReference>
<dbReference type="InterPro" id="IPR057106">
    <property type="entry name" value="NXPE4_C"/>
</dbReference>
<proteinExistence type="inferred from homology"/>
<evidence type="ECO:0000256" key="2">
    <source>
        <dbReference type="ARBA" id="ARBA00005431"/>
    </source>
</evidence>
<dbReference type="Gene3D" id="1.10.10.1410">
    <property type="match status" value="1"/>
</dbReference>
<dbReference type="Pfam" id="PF00428">
    <property type="entry name" value="Ribosomal_60s"/>
    <property type="match status" value="1"/>
</dbReference>
<evidence type="ECO:0000313" key="11">
    <source>
        <dbReference type="EMBL" id="TEA40624.1"/>
    </source>
</evidence>
<feature type="non-terminal residue" evidence="11">
    <location>
        <position position="1"/>
    </location>
</feature>
<dbReference type="EMBL" id="QWLN02002628">
    <property type="protein sequence ID" value="TEA40624.1"/>
    <property type="molecule type" value="Genomic_DNA"/>
</dbReference>
<dbReference type="PANTHER" id="PTHR16165">
    <property type="entry name" value="NXPE FAMILY MEMBER"/>
    <property type="match status" value="1"/>
</dbReference>
<keyword evidence="12" id="KW-1185">Reference proteome</keyword>
<dbReference type="InterPro" id="IPR014756">
    <property type="entry name" value="Ig_E-set"/>
</dbReference>
<feature type="compositionally biased region" description="Basic and acidic residues" evidence="9">
    <location>
        <begin position="375"/>
        <end position="386"/>
    </location>
</feature>
<dbReference type="InterPro" id="IPR013783">
    <property type="entry name" value="Ig-like_fold"/>
</dbReference>
<evidence type="ECO:0000256" key="8">
    <source>
        <dbReference type="ARBA" id="ARBA00042918"/>
    </source>
</evidence>
<dbReference type="HAMAP" id="MF_01478">
    <property type="entry name" value="Ribosomal_L12_arch"/>
    <property type="match status" value="1"/>
</dbReference>
<gene>
    <name evidence="11" type="ORF">DBR06_SOUSAS24910022</name>
</gene>
<evidence type="ECO:0000256" key="9">
    <source>
        <dbReference type="SAM" id="MobiDB-lite"/>
    </source>
</evidence>
<name>A0A484GXI6_SOUCH</name>
<evidence type="ECO:0000259" key="10">
    <source>
        <dbReference type="Pfam" id="PF24536"/>
    </source>
</evidence>
<evidence type="ECO:0000256" key="6">
    <source>
        <dbReference type="ARBA" id="ARBA00038554"/>
    </source>
</evidence>
<evidence type="ECO:0000256" key="5">
    <source>
        <dbReference type="ARBA" id="ARBA00023274"/>
    </source>
</evidence>
<dbReference type="Proteomes" id="UP000295264">
    <property type="component" value="Unassembled WGS sequence"/>
</dbReference>
<comment type="function">
    <text evidence="1">Plays an important role in the elongation step of protein synthesis.</text>
</comment>
<protein>
    <recommendedName>
        <fullName evidence="7">Large ribosomal subunit protein P1</fullName>
    </recommendedName>
    <alternativeName>
        <fullName evidence="8">60S acidic ribosomal protein P1</fullName>
    </alternativeName>
</protein>
<dbReference type="AlphaFoldDB" id="A0A484GXI6"/>
<comment type="subunit">
    <text evidence="6">Heterodimer with RPLP2 at the lateral ribosomal stalk of the large ribosomal subunit.</text>
</comment>
<comment type="similarity">
    <text evidence="3">Belongs to the eukaryotic ribosomal protein P1/P2 family.</text>
</comment>
<dbReference type="InterPro" id="IPR038716">
    <property type="entry name" value="P1/P2_N_sf"/>
</dbReference>
<dbReference type="CDD" id="cd05831">
    <property type="entry name" value="Ribosomal_P1"/>
    <property type="match status" value="1"/>
</dbReference>
<dbReference type="GO" id="GO:0003735">
    <property type="term" value="F:structural constituent of ribosome"/>
    <property type="evidence" value="ECO:0007669"/>
    <property type="project" value="InterPro"/>
</dbReference>
<keyword evidence="4" id="KW-0689">Ribosomal protein</keyword>
<organism evidence="11 12">
    <name type="scientific">Sousa chinensis</name>
    <name type="common">Indo-pacific humpbacked dolphin</name>
    <name type="synonym">Steno chinensis</name>
    <dbReference type="NCBI Taxonomy" id="103600"/>
    <lineage>
        <taxon>Eukaryota</taxon>
        <taxon>Metazoa</taxon>
        <taxon>Chordata</taxon>
        <taxon>Craniata</taxon>
        <taxon>Vertebrata</taxon>
        <taxon>Euteleostomi</taxon>
        <taxon>Mammalia</taxon>
        <taxon>Eutheria</taxon>
        <taxon>Laurasiatheria</taxon>
        <taxon>Artiodactyla</taxon>
        <taxon>Whippomorpha</taxon>
        <taxon>Cetacea</taxon>
        <taxon>Odontoceti</taxon>
        <taxon>Delphinidae</taxon>
        <taxon>Sousa</taxon>
    </lineage>
</organism>
<reference evidence="11 12" key="1">
    <citation type="journal article" date="2018" name="Genomics">
        <title>Molecular footprints of inshore aquatic adaptation in Indo-Pacific humpback dolphin (Sousa chinensis).</title>
        <authorList>
            <person name="Ming Y."/>
            <person name="Jian J."/>
            <person name="Yu F."/>
            <person name="Yu X."/>
            <person name="Wang J."/>
            <person name="Liu W."/>
        </authorList>
    </citation>
    <scope>NUCLEOTIDE SEQUENCE [LARGE SCALE GENOMIC DNA]</scope>
    <source>
        <strain evidence="11">MY-2018</strain>
        <tissue evidence="11">Skin</tissue>
    </source>
</reference>
<accession>A0A484GXI6</accession>
<evidence type="ECO:0000256" key="3">
    <source>
        <dbReference type="ARBA" id="ARBA00005436"/>
    </source>
</evidence>
<dbReference type="Pfam" id="PF06312">
    <property type="entry name" value="Neurexophilin"/>
    <property type="match status" value="1"/>
</dbReference>
<feature type="compositionally biased region" description="Low complexity" evidence="9">
    <location>
        <begin position="357"/>
        <end position="374"/>
    </location>
</feature>
<feature type="region of interest" description="Disordered" evidence="9">
    <location>
        <begin position="357"/>
        <end position="394"/>
    </location>
</feature>
<dbReference type="FunFam" id="1.10.10.1410:FF:000001">
    <property type="entry name" value="60S acidic ribosomal protein P1"/>
    <property type="match status" value="1"/>
</dbReference>
<evidence type="ECO:0000256" key="7">
    <source>
        <dbReference type="ARBA" id="ARBA00041116"/>
    </source>
</evidence>
<dbReference type="Gene3D" id="2.60.40.10">
    <property type="entry name" value="Immunoglobulins"/>
    <property type="match status" value="1"/>
</dbReference>
<evidence type="ECO:0000256" key="4">
    <source>
        <dbReference type="ARBA" id="ARBA00022980"/>
    </source>
</evidence>
<comment type="similarity">
    <text evidence="2">Belongs to the NXPE family.</text>
</comment>
<dbReference type="SUPFAM" id="SSF81296">
    <property type="entry name" value="E set domains"/>
    <property type="match status" value="1"/>
</dbReference>
<comment type="caution">
    <text evidence="11">The sequence shown here is derived from an EMBL/GenBank/DDBJ whole genome shotgun (WGS) entry which is preliminary data.</text>
</comment>